<evidence type="ECO:0000256" key="5">
    <source>
        <dbReference type="ARBA" id="ARBA00023136"/>
    </source>
</evidence>
<evidence type="ECO:0000256" key="3">
    <source>
        <dbReference type="ARBA" id="ARBA00022692"/>
    </source>
</evidence>
<accession>A0A0G9K477</accession>
<dbReference type="InterPro" id="IPR002549">
    <property type="entry name" value="AI-2E-like"/>
</dbReference>
<proteinExistence type="inferred from homology"/>
<dbReference type="RefSeq" id="WP_046996380.1">
    <property type="nucleotide sequence ID" value="NZ_JAIQ01000070.1"/>
</dbReference>
<feature type="transmembrane region" description="Helical" evidence="6">
    <location>
        <begin position="297"/>
        <end position="330"/>
    </location>
</feature>
<dbReference type="GO" id="GO:0016020">
    <property type="term" value="C:membrane"/>
    <property type="evidence" value="ECO:0007669"/>
    <property type="project" value="UniProtKB-SubCell"/>
</dbReference>
<protein>
    <submittedName>
        <fullName evidence="7">Permease</fullName>
    </submittedName>
</protein>
<feature type="transmembrane region" description="Helical" evidence="6">
    <location>
        <begin position="141"/>
        <end position="164"/>
    </location>
</feature>
<comment type="subcellular location">
    <subcellularLocation>
        <location evidence="1">Membrane</location>
        <topology evidence="1">Multi-pass membrane protein</topology>
    </subcellularLocation>
</comment>
<dbReference type="Pfam" id="PF01594">
    <property type="entry name" value="AI-2E_transport"/>
    <property type="match status" value="1"/>
</dbReference>
<feature type="transmembrane region" description="Helical" evidence="6">
    <location>
        <begin position="266"/>
        <end position="285"/>
    </location>
</feature>
<dbReference type="AlphaFoldDB" id="A0A0G9K477"/>
<feature type="transmembrane region" description="Helical" evidence="6">
    <location>
        <begin position="229"/>
        <end position="254"/>
    </location>
</feature>
<gene>
    <name evidence="7" type="ORF">AA20_03510</name>
</gene>
<evidence type="ECO:0000313" key="7">
    <source>
        <dbReference type="EMBL" id="KLE01236.1"/>
    </source>
</evidence>
<dbReference type="PANTHER" id="PTHR21716:SF64">
    <property type="entry name" value="AI-2 TRANSPORT PROTEIN TQSA"/>
    <property type="match status" value="1"/>
</dbReference>
<comment type="similarity">
    <text evidence="2">Belongs to the autoinducer-2 exporter (AI-2E) (TC 2.A.86) family.</text>
</comment>
<comment type="caution">
    <text evidence="7">The sequence shown here is derived from an EMBL/GenBank/DDBJ whole genome shotgun (WGS) entry which is preliminary data.</text>
</comment>
<evidence type="ECO:0000256" key="4">
    <source>
        <dbReference type="ARBA" id="ARBA00022989"/>
    </source>
</evidence>
<dbReference type="PANTHER" id="PTHR21716">
    <property type="entry name" value="TRANSMEMBRANE PROTEIN"/>
    <property type="match status" value="1"/>
</dbReference>
<dbReference type="EMBL" id="JAIQ01000070">
    <property type="protein sequence ID" value="KLE01236.1"/>
    <property type="molecule type" value="Genomic_DNA"/>
</dbReference>
<keyword evidence="4 6" id="KW-1133">Transmembrane helix</keyword>
<dbReference type="GO" id="GO:0055085">
    <property type="term" value="P:transmembrane transport"/>
    <property type="evidence" value="ECO:0007669"/>
    <property type="project" value="TreeGrafter"/>
</dbReference>
<feature type="transmembrane region" description="Helical" evidence="6">
    <location>
        <begin position="64"/>
        <end position="82"/>
    </location>
</feature>
<feature type="transmembrane region" description="Helical" evidence="6">
    <location>
        <begin position="33"/>
        <end position="52"/>
    </location>
</feature>
<evidence type="ECO:0000313" key="8">
    <source>
        <dbReference type="Proteomes" id="UP000035514"/>
    </source>
</evidence>
<feature type="transmembrane region" description="Helical" evidence="6">
    <location>
        <begin position="200"/>
        <end position="223"/>
    </location>
</feature>
<keyword evidence="3 6" id="KW-0812">Transmembrane</keyword>
<dbReference type="PATRIC" id="fig|1447256.3.peg.677"/>
<dbReference type="Proteomes" id="UP000035514">
    <property type="component" value="Unassembled WGS sequence"/>
</dbReference>
<keyword evidence="5 6" id="KW-0472">Membrane</keyword>
<evidence type="ECO:0000256" key="6">
    <source>
        <dbReference type="SAM" id="Phobius"/>
    </source>
</evidence>
<sequence length="361" mass="40976">MENLKNDTNFAKAFYFFAFMFLVIYSFNSLSSILTPIAIAFFIWFLINALANEIKKIPFIKQKILNIIAIPLSLFIIIYFMIKVGAFITSSMIELSSIVSQLDSKINIVIEKISIMTSIDLKDPLEKFFQEFNLSSALNKIFTAFSSIFSNLVQIFLYVLFLLIDQQFFNQKLNALFSKEENRQKAEHILTSVSKGVRTYILITTIVSLVTGFLTFIICQYFSLQGAILWGFIAFILNFIPTIGSIIAVLIPTIFALIQFTDYSDIVGLFTALVIIQFVVGNIIYPKLMGNKLNISQFVVILSLVIWGAMWGTIGMFLAVPMMMILLIILSQFESTKTLAILLSEDGKIFDKKEDILKKLL</sequence>
<evidence type="ECO:0000256" key="2">
    <source>
        <dbReference type="ARBA" id="ARBA00009773"/>
    </source>
</evidence>
<reference evidence="7 8" key="1">
    <citation type="submission" date="2014-01" db="EMBL/GenBank/DDBJ databases">
        <title>Development of a Comparative Genomic Fingerprinting Assay for High Resolution Genotyping of Arcobacter butzleri.</title>
        <authorList>
            <person name="Webb A.L."/>
            <person name="Inglis G.D."/>
            <person name="Kruczkiewicz P."/>
            <person name="Selinger L.B."/>
            <person name="Taboada E.N."/>
        </authorList>
    </citation>
    <scope>NUCLEOTIDE SEQUENCE [LARGE SCALE GENOMIC DNA]</scope>
    <source>
        <strain evidence="7 8">L348</strain>
    </source>
</reference>
<name>A0A0G9K477_9BACT</name>
<organism evidence="7 8">
    <name type="scientific">Aliarcobacter butzleri L348</name>
    <dbReference type="NCBI Taxonomy" id="1447256"/>
    <lineage>
        <taxon>Bacteria</taxon>
        <taxon>Pseudomonadati</taxon>
        <taxon>Campylobacterota</taxon>
        <taxon>Epsilonproteobacteria</taxon>
        <taxon>Campylobacterales</taxon>
        <taxon>Arcobacteraceae</taxon>
        <taxon>Aliarcobacter</taxon>
    </lineage>
</organism>
<evidence type="ECO:0000256" key="1">
    <source>
        <dbReference type="ARBA" id="ARBA00004141"/>
    </source>
</evidence>